<dbReference type="InterPro" id="IPR000531">
    <property type="entry name" value="Beta-barrel_TonB"/>
</dbReference>
<feature type="domain" description="TonB-dependent receptor-like beta-barrel" evidence="11">
    <location>
        <begin position="478"/>
        <end position="944"/>
    </location>
</feature>
<evidence type="ECO:0000256" key="6">
    <source>
        <dbReference type="ARBA" id="ARBA00023136"/>
    </source>
</evidence>
<dbReference type="PROSITE" id="PS52016">
    <property type="entry name" value="TONB_DEPENDENT_REC_3"/>
    <property type="match status" value="1"/>
</dbReference>
<keyword evidence="3 8" id="KW-1134">Transmembrane beta strand</keyword>
<evidence type="ECO:0000256" key="1">
    <source>
        <dbReference type="ARBA" id="ARBA00004571"/>
    </source>
</evidence>
<dbReference type="PANTHER" id="PTHR47234:SF2">
    <property type="entry name" value="TONB-DEPENDENT RECEPTOR"/>
    <property type="match status" value="1"/>
</dbReference>
<keyword evidence="13" id="KW-0675">Receptor</keyword>
<gene>
    <name evidence="13" type="primary">btuB</name>
    <name evidence="13" type="ORF">GCM10007852_15630</name>
</gene>
<evidence type="ECO:0000256" key="10">
    <source>
        <dbReference type="SAM" id="SignalP"/>
    </source>
</evidence>
<name>A0AA37WK65_9ALTE</name>
<keyword evidence="7 8" id="KW-0998">Cell outer membrane</keyword>
<keyword evidence="14" id="KW-1185">Reference proteome</keyword>
<dbReference type="InterPro" id="IPR012910">
    <property type="entry name" value="Plug_dom"/>
</dbReference>
<comment type="subcellular location">
    <subcellularLocation>
        <location evidence="1 8">Cell outer membrane</location>
        <topology evidence="1 8">Multi-pass membrane protein</topology>
    </subcellularLocation>
</comment>
<dbReference type="RefSeq" id="WP_284216943.1">
    <property type="nucleotide sequence ID" value="NZ_BSOT01000005.1"/>
</dbReference>
<accession>A0AA37WK65</accession>
<evidence type="ECO:0000256" key="4">
    <source>
        <dbReference type="ARBA" id="ARBA00022692"/>
    </source>
</evidence>
<evidence type="ECO:0000256" key="9">
    <source>
        <dbReference type="RuleBase" id="RU003357"/>
    </source>
</evidence>
<reference evidence="13" key="2">
    <citation type="submission" date="2023-01" db="EMBL/GenBank/DDBJ databases">
        <title>Draft genome sequence of Agaribacter marinus strain NBRC 110023.</title>
        <authorList>
            <person name="Sun Q."/>
            <person name="Mori K."/>
        </authorList>
    </citation>
    <scope>NUCLEOTIDE SEQUENCE</scope>
    <source>
        <strain evidence="13">NBRC 110023</strain>
    </source>
</reference>
<evidence type="ECO:0000259" key="11">
    <source>
        <dbReference type="Pfam" id="PF00593"/>
    </source>
</evidence>
<feature type="signal peptide" evidence="10">
    <location>
        <begin position="1"/>
        <end position="27"/>
    </location>
</feature>
<keyword evidence="4 8" id="KW-0812">Transmembrane</keyword>
<comment type="similarity">
    <text evidence="8 9">Belongs to the TonB-dependent receptor family.</text>
</comment>
<keyword evidence="6 8" id="KW-0472">Membrane</keyword>
<dbReference type="GO" id="GO:0009279">
    <property type="term" value="C:cell outer membrane"/>
    <property type="evidence" value="ECO:0007669"/>
    <property type="project" value="UniProtKB-SubCell"/>
</dbReference>
<comment type="caution">
    <text evidence="13">The sequence shown here is derived from an EMBL/GenBank/DDBJ whole genome shotgun (WGS) entry which is preliminary data.</text>
</comment>
<keyword evidence="10" id="KW-0732">Signal</keyword>
<dbReference type="AlphaFoldDB" id="A0AA37WK65"/>
<evidence type="ECO:0000256" key="2">
    <source>
        <dbReference type="ARBA" id="ARBA00022448"/>
    </source>
</evidence>
<reference evidence="13" key="1">
    <citation type="journal article" date="2014" name="Int. J. Syst. Evol. Microbiol.">
        <title>Complete genome sequence of Corynebacterium casei LMG S-19264T (=DSM 44701T), isolated from a smear-ripened cheese.</title>
        <authorList>
            <consortium name="US DOE Joint Genome Institute (JGI-PGF)"/>
            <person name="Walter F."/>
            <person name="Albersmeier A."/>
            <person name="Kalinowski J."/>
            <person name="Ruckert C."/>
        </authorList>
    </citation>
    <scope>NUCLEOTIDE SEQUENCE</scope>
    <source>
        <strain evidence="13">NBRC 110023</strain>
    </source>
</reference>
<proteinExistence type="inferred from homology"/>
<evidence type="ECO:0000313" key="13">
    <source>
        <dbReference type="EMBL" id="GLR70655.1"/>
    </source>
</evidence>
<evidence type="ECO:0000256" key="8">
    <source>
        <dbReference type="PROSITE-ProRule" id="PRU01360"/>
    </source>
</evidence>
<sequence length="978" mass="105766">MSFNKTKIAILISASFCLNMPTMSAFAQDQTSSDTEEVEKISVTGSRIARANLVQATPVTSVSADDIEKSGTFDLGTVLAELPAIGGTSTASGNANNNGLAGLSLADLRRLDSSRTLTLVDGKRHVGSDAGTSVVDLNSIPAGLVQSVDIITGGASAIYGSDAVSGVVNVILKKDFEGLEFDARGQTSTQGGFGKNHSFSILGGGNFADDKGNATFSLSHARTGRTRSTDLQQSGFYGTVNNPESIGEEDGIPDLLFVPNVGSEWIHRNGVLINNGPQYGFNDDGTPVRQQSREFTNSFAFGNFPNGCETCFFGDNYVDVLPEQNRVTAFGTFNYDITDNVSFNSSVKYVLSNIEQSFQPAFRFTGGGGISVNVQDNPFLDPVLRQELIEQGASSVGVNRFLADERGEGRNADNRRTTFRLTSGFEGLFDLGGTFVEWETYYIYGETNNTIGQQNAIILGNLSAAVDSVIDPNTGLAACRQDVPSAQGEGYESPETVSRTGRACLPYNPFGNQNSREVLDYVYNTSLSTEEVTQEVFGGSFNFDTGEFFELPGGAIGFAGGYEYRKETSFSTFDRIAQAGFTQQAASPDQGGEFDVEEVFAEVFVPILMGESFAEELSLDAAVREADYSHSGSATAWKVGLIYSPIEDVRFRATLSEAVRAPNIDEAFRPQSPGFGRVADPCDEDNIDDNPNRRANCAAIGAPTNFQANDNVSVGTITGGNPDLLPESSESLTYGVVYTPSFINDFSITLDFYDIEIVDAIDQVLVQRIVDNCVDSASGPDAGFCDLIERDPNTFDVDTVQSTFINTSKLTTKGVDFEVAYLHDISQYDFGANGSLRFRLQGNYLDELNRFEFQNVPDEVNVERGERGDPKVSFITNVDYIGEGWTVGWRGRFLDSQALIALGPDEDIPEDRSPAFTGSYMTHDLNFSYDLGDHIIVNGGVRNVGNRLPPTNLLGDGINDNIFDFLGRRVYAGIKISL</sequence>
<feature type="chain" id="PRO_5041223562" evidence="10">
    <location>
        <begin position="28"/>
        <end position="978"/>
    </location>
</feature>
<dbReference type="Proteomes" id="UP001156601">
    <property type="component" value="Unassembled WGS sequence"/>
</dbReference>
<dbReference type="InterPro" id="IPR037066">
    <property type="entry name" value="Plug_dom_sf"/>
</dbReference>
<evidence type="ECO:0000256" key="3">
    <source>
        <dbReference type="ARBA" id="ARBA00022452"/>
    </source>
</evidence>
<protein>
    <submittedName>
        <fullName evidence="13">TonB-dependent receptor</fullName>
    </submittedName>
</protein>
<evidence type="ECO:0000256" key="7">
    <source>
        <dbReference type="ARBA" id="ARBA00023237"/>
    </source>
</evidence>
<evidence type="ECO:0000256" key="5">
    <source>
        <dbReference type="ARBA" id="ARBA00023077"/>
    </source>
</evidence>
<dbReference type="SUPFAM" id="SSF56935">
    <property type="entry name" value="Porins"/>
    <property type="match status" value="1"/>
</dbReference>
<organism evidence="13 14">
    <name type="scientific">Agaribacter marinus</name>
    <dbReference type="NCBI Taxonomy" id="1431249"/>
    <lineage>
        <taxon>Bacteria</taxon>
        <taxon>Pseudomonadati</taxon>
        <taxon>Pseudomonadota</taxon>
        <taxon>Gammaproteobacteria</taxon>
        <taxon>Alteromonadales</taxon>
        <taxon>Alteromonadaceae</taxon>
        <taxon>Agaribacter</taxon>
    </lineage>
</organism>
<keyword evidence="5 9" id="KW-0798">TonB box</keyword>
<dbReference type="Pfam" id="PF00593">
    <property type="entry name" value="TonB_dep_Rec_b-barrel"/>
    <property type="match status" value="1"/>
</dbReference>
<evidence type="ECO:0000313" key="14">
    <source>
        <dbReference type="Proteomes" id="UP001156601"/>
    </source>
</evidence>
<evidence type="ECO:0000259" key="12">
    <source>
        <dbReference type="Pfam" id="PF07715"/>
    </source>
</evidence>
<dbReference type="PANTHER" id="PTHR47234">
    <property type="match status" value="1"/>
</dbReference>
<dbReference type="Gene3D" id="2.40.170.20">
    <property type="entry name" value="TonB-dependent receptor, beta-barrel domain"/>
    <property type="match status" value="1"/>
</dbReference>
<keyword evidence="2 8" id="KW-0813">Transport</keyword>
<dbReference type="InterPro" id="IPR036942">
    <property type="entry name" value="Beta-barrel_TonB_sf"/>
</dbReference>
<feature type="domain" description="TonB-dependent receptor plug" evidence="12">
    <location>
        <begin position="56"/>
        <end position="167"/>
    </location>
</feature>
<dbReference type="EMBL" id="BSOT01000005">
    <property type="protein sequence ID" value="GLR70655.1"/>
    <property type="molecule type" value="Genomic_DNA"/>
</dbReference>
<dbReference type="InterPro" id="IPR039426">
    <property type="entry name" value="TonB-dep_rcpt-like"/>
</dbReference>
<dbReference type="Gene3D" id="2.170.130.10">
    <property type="entry name" value="TonB-dependent receptor, plug domain"/>
    <property type="match status" value="1"/>
</dbReference>
<dbReference type="Pfam" id="PF07715">
    <property type="entry name" value="Plug"/>
    <property type="match status" value="1"/>
</dbReference>